<organism evidence="3 4">
    <name type="scientific">Arthroderma otae (strain ATCC MYA-4605 / CBS 113480)</name>
    <name type="common">Microsporum canis</name>
    <dbReference type="NCBI Taxonomy" id="554155"/>
    <lineage>
        <taxon>Eukaryota</taxon>
        <taxon>Fungi</taxon>
        <taxon>Dikarya</taxon>
        <taxon>Ascomycota</taxon>
        <taxon>Pezizomycotina</taxon>
        <taxon>Eurotiomycetes</taxon>
        <taxon>Eurotiomycetidae</taxon>
        <taxon>Onygenales</taxon>
        <taxon>Arthrodermataceae</taxon>
        <taxon>Microsporum</taxon>
    </lineage>
</organism>
<feature type="compositionally biased region" description="Low complexity" evidence="1">
    <location>
        <begin position="109"/>
        <end position="132"/>
    </location>
</feature>
<sequence>MASMTTSAALPSGSVVCGTTQYDIPIQDVACAVPNKNNNSDLLKKCCNGAPVVAYDNGCAIYCLAYRQSAKDLTSCLYDGKLPYQDAWCNSKNINETATQTSLPSQTASSGETSSPTSSSTGPGSPKPTGNSAPAGRFSTAFGVIFTVGIIVGILV</sequence>
<dbReference type="AlphaFoldDB" id="C5FFN1"/>
<evidence type="ECO:0000256" key="1">
    <source>
        <dbReference type="SAM" id="MobiDB-lite"/>
    </source>
</evidence>
<accession>C5FFN1</accession>
<feature type="compositionally biased region" description="Polar residues" evidence="1">
    <location>
        <begin position="99"/>
        <end position="108"/>
    </location>
</feature>
<protein>
    <submittedName>
        <fullName evidence="3">Uncharacterized protein</fullName>
    </submittedName>
</protein>
<dbReference type="HOGENOM" id="CLU_108553_1_0_1"/>
<dbReference type="Proteomes" id="UP000002035">
    <property type="component" value="Unassembled WGS sequence"/>
</dbReference>
<dbReference type="OrthoDB" id="3520229at2759"/>
<dbReference type="OMA" id="VAWEDVW"/>
<dbReference type="EMBL" id="DS995702">
    <property type="protein sequence ID" value="EEQ29478.1"/>
    <property type="molecule type" value="Genomic_DNA"/>
</dbReference>
<name>C5FFN1_ARTOC</name>
<keyword evidence="4" id="KW-1185">Reference proteome</keyword>
<keyword evidence="2" id="KW-0472">Membrane</keyword>
<dbReference type="eggNOG" id="ENOG502SUQ0">
    <property type="taxonomic scope" value="Eukaryota"/>
</dbReference>
<reference evidence="4" key="1">
    <citation type="journal article" date="2012" name="MBio">
        <title>Comparative genome analysis of Trichophyton rubrum and related dermatophytes reveals candidate genes involved in infection.</title>
        <authorList>
            <person name="Martinez D.A."/>
            <person name="Oliver B.G."/>
            <person name="Graeser Y."/>
            <person name="Goldberg J.M."/>
            <person name="Li W."/>
            <person name="Martinez-Rossi N.M."/>
            <person name="Monod M."/>
            <person name="Shelest E."/>
            <person name="Barton R.C."/>
            <person name="Birch E."/>
            <person name="Brakhage A.A."/>
            <person name="Chen Z."/>
            <person name="Gurr S.J."/>
            <person name="Heiman D."/>
            <person name="Heitman J."/>
            <person name="Kosti I."/>
            <person name="Rossi A."/>
            <person name="Saif S."/>
            <person name="Samalova M."/>
            <person name="Saunders C.W."/>
            <person name="Shea T."/>
            <person name="Summerbell R.C."/>
            <person name="Xu J."/>
            <person name="Young S."/>
            <person name="Zeng Q."/>
            <person name="Birren B.W."/>
            <person name="Cuomo C.A."/>
            <person name="White T.C."/>
        </authorList>
    </citation>
    <scope>NUCLEOTIDE SEQUENCE [LARGE SCALE GENOMIC DNA]</scope>
    <source>
        <strain evidence="4">ATCC MYA-4605 / CBS 113480</strain>
    </source>
</reference>
<proteinExistence type="predicted"/>
<dbReference type="STRING" id="554155.C5FFN1"/>
<dbReference type="GeneID" id="9226355"/>
<dbReference type="VEuPathDB" id="FungiDB:MCYG_02297"/>
<gene>
    <name evidence="3" type="ORF">MCYG_02297</name>
</gene>
<evidence type="ECO:0000313" key="4">
    <source>
        <dbReference type="Proteomes" id="UP000002035"/>
    </source>
</evidence>
<evidence type="ECO:0000256" key="2">
    <source>
        <dbReference type="SAM" id="Phobius"/>
    </source>
</evidence>
<keyword evidence="2" id="KW-0812">Transmembrane</keyword>
<dbReference type="RefSeq" id="XP_002849363.1">
    <property type="nucleotide sequence ID" value="XM_002849317.1"/>
</dbReference>
<evidence type="ECO:0000313" key="3">
    <source>
        <dbReference type="EMBL" id="EEQ29478.1"/>
    </source>
</evidence>
<keyword evidence="2" id="KW-1133">Transmembrane helix</keyword>
<feature type="region of interest" description="Disordered" evidence="1">
    <location>
        <begin position="99"/>
        <end position="133"/>
    </location>
</feature>
<feature type="transmembrane region" description="Helical" evidence="2">
    <location>
        <begin position="135"/>
        <end position="155"/>
    </location>
</feature>